<feature type="domain" description="DUF8021" evidence="2">
    <location>
        <begin position="169"/>
        <end position="273"/>
    </location>
</feature>
<evidence type="ECO:0000313" key="4">
    <source>
        <dbReference type="EMBL" id="KAE9986468.1"/>
    </source>
</evidence>
<name>A0A8H3UU23_VENIN</name>
<evidence type="ECO:0000313" key="5">
    <source>
        <dbReference type="EMBL" id="KAE9994839.1"/>
    </source>
</evidence>
<evidence type="ECO:0000259" key="2">
    <source>
        <dbReference type="Pfam" id="PF26061"/>
    </source>
</evidence>
<evidence type="ECO:0000313" key="8">
    <source>
        <dbReference type="Proteomes" id="UP000490939"/>
    </source>
</evidence>
<sequence>MRTTPSLVSAVFVQLAASACTRKGISTALDNFFLAAITKQPLFTAPEVKISSNGYPQTSLQSTPYANITWLERPDFKVQALDVPACQVARYTVTRQKTSTGGEERALVSVRLALSDDDGPITELEILNIKNGSHYFFRPDRFEDRTSALYNSSQAFPLGANLLQTAVLPRKDIIAVANTYIDGVQTGQKTAVKAGPTCLRVSNGEIDGSHCDQGLEQFKWPIENRRWIADLETGIAFGSMIFRGALQTPAETGDVVNEFIAVKDGRIREIRAAVAYSKKDIKSAWPEDATRSYLNAV</sequence>
<dbReference type="EMBL" id="WNWQ01000195">
    <property type="protein sequence ID" value="KAE9974794.1"/>
    <property type="molecule type" value="Genomic_DNA"/>
</dbReference>
<dbReference type="Pfam" id="PF26061">
    <property type="entry name" value="DUF8021"/>
    <property type="match status" value="1"/>
</dbReference>
<accession>A0A8H3UU23</accession>
<dbReference type="Proteomes" id="UP000447873">
    <property type="component" value="Unassembled WGS sequence"/>
</dbReference>
<keyword evidence="8" id="KW-1185">Reference proteome</keyword>
<feature type="chain" id="PRO_5044690693" description="DUF8021 domain-containing protein" evidence="1">
    <location>
        <begin position="19"/>
        <end position="297"/>
    </location>
</feature>
<dbReference type="EMBL" id="WNWS01000030">
    <property type="protein sequence ID" value="KAE9986468.1"/>
    <property type="molecule type" value="Genomic_DNA"/>
</dbReference>
<dbReference type="InterPro" id="IPR058334">
    <property type="entry name" value="DUF8021"/>
</dbReference>
<organism evidence="3 6">
    <name type="scientific">Venturia inaequalis</name>
    <name type="common">Apple scab fungus</name>
    <dbReference type="NCBI Taxonomy" id="5025"/>
    <lineage>
        <taxon>Eukaryota</taxon>
        <taxon>Fungi</taxon>
        <taxon>Dikarya</taxon>
        <taxon>Ascomycota</taxon>
        <taxon>Pezizomycotina</taxon>
        <taxon>Dothideomycetes</taxon>
        <taxon>Pleosporomycetidae</taxon>
        <taxon>Venturiales</taxon>
        <taxon>Venturiaceae</taxon>
        <taxon>Venturia</taxon>
    </lineage>
</organism>
<evidence type="ECO:0000313" key="7">
    <source>
        <dbReference type="Proteomes" id="UP000447873"/>
    </source>
</evidence>
<evidence type="ECO:0000313" key="3">
    <source>
        <dbReference type="EMBL" id="KAE9974794.1"/>
    </source>
</evidence>
<evidence type="ECO:0000256" key="1">
    <source>
        <dbReference type="SAM" id="SignalP"/>
    </source>
</evidence>
<reference evidence="3 6" key="1">
    <citation type="submission" date="2019-11" db="EMBL/GenBank/DDBJ databases">
        <title>Venturia inaequalis Genome Resource.</title>
        <authorList>
            <person name="Lichtner F.J."/>
        </authorList>
    </citation>
    <scope>NUCLEOTIDE SEQUENCE [LARGE SCALE GENOMIC DNA]</scope>
    <source>
        <strain evidence="4 7">120213</strain>
        <strain evidence="3">Bline_iso_100314</strain>
        <strain evidence="5 8">DMI_063113</strain>
    </source>
</reference>
<evidence type="ECO:0000313" key="6">
    <source>
        <dbReference type="Proteomes" id="UP000433883"/>
    </source>
</evidence>
<dbReference type="EMBL" id="WNWR01000001">
    <property type="protein sequence ID" value="KAE9994839.1"/>
    <property type="molecule type" value="Genomic_DNA"/>
</dbReference>
<dbReference type="Proteomes" id="UP000490939">
    <property type="component" value="Unassembled WGS sequence"/>
</dbReference>
<dbReference type="PROSITE" id="PS51257">
    <property type="entry name" value="PROKAR_LIPOPROTEIN"/>
    <property type="match status" value="1"/>
</dbReference>
<gene>
    <name evidence="3" type="ORF">BLS_002906</name>
    <name evidence="5" type="ORF">EG327_000053</name>
    <name evidence="4" type="ORF">EG328_005694</name>
</gene>
<dbReference type="AlphaFoldDB" id="A0A8H3UU23"/>
<dbReference type="Proteomes" id="UP000433883">
    <property type="component" value="Unassembled WGS sequence"/>
</dbReference>
<feature type="signal peptide" evidence="1">
    <location>
        <begin position="1"/>
        <end position="18"/>
    </location>
</feature>
<comment type="caution">
    <text evidence="3">The sequence shown here is derived from an EMBL/GenBank/DDBJ whole genome shotgun (WGS) entry which is preliminary data.</text>
</comment>
<keyword evidence="1" id="KW-0732">Signal</keyword>
<proteinExistence type="predicted"/>
<protein>
    <recommendedName>
        <fullName evidence="2">DUF8021 domain-containing protein</fullName>
    </recommendedName>
</protein>